<evidence type="ECO:0008006" key="2">
    <source>
        <dbReference type="Google" id="ProtNLM"/>
    </source>
</evidence>
<dbReference type="EMBL" id="CADCTZ010001092">
    <property type="protein sequence ID" value="CAA9378503.1"/>
    <property type="molecule type" value="Genomic_DNA"/>
</dbReference>
<organism evidence="1">
    <name type="scientific">uncultured Microcoleus sp</name>
    <dbReference type="NCBI Taxonomy" id="259945"/>
    <lineage>
        <taxon>Bacteria</taxon>
        <taxon>Bacillati</taxon>
        <taxon>Cyanobacteriota</taxon>
        <taxon>Cyanophyceae</taxon>
        <taxon>Oscillatoriophycideae</taxon>
        <taxon>Oscillatoriales</taxon>
        <taxon>Microcoleaceae</taxon>
        <taxon>Microcoleus</taxon>
        <taxon>environmental samples</taxon>
    </lineage>
</organism>
<protein>
    <recommendedName>
        <fullName evidence="2">DUF29 domain-containing protein</fullName>
    </recommendedName>
</protein>
<dbReference type="AlphaFoldDB" id="A0A6J4N5Y2"/>
<gene>
    <name evidence="1" type="ORF">AVDCRST_MAG84-4900</name>
</gene>
<dbReference type="Pfam" id="PF01724">
    <property type="entry name" value="DUF29"/>
    <property type="match status" value="1"/>
</dbReference>
<dbReference type="Gene3D" id="1.20.1220.20">
    <property type="entry name" value="Uncharcterised protein PF01724"/>
    <property type="match status" value="1"/>
</dbReference>
<proteinExistence type="predicted"/>
<evidence type="ECO:0000313" key="1">
    <source>
        <dbReference type="EMBL" id="CAA9378503.1"/>
    </source>
</evidence>
<sequence length="182" mass="21310">MKLLSIIKERTLNFDIFMQTPQSEQIPGTLIQSLYETDFYAWTQEQAKLLKHREWSQIDLPNLIEEIESLGKQQRAELRNRLSILIGHLLKWEYQVSKRSRSWVNTIGIQRIDILELLKENPSLKPYLQEALQTAYIKGMALASGETNLPRKTFPEKCQYTLEEIFSDAFYPGEQATDDLME</sequence>
<name>A0A6J4N5Y2_9CYAN</name>
<dbReference type="PANTHER" id="PTHR34235">
    <property type="entry name" value="SLR1203 PROTEIN-RELATED"/>
    <property type="match status" value="1"/>
</dbReference>
<reference evidence="1" key="1">
    <citation type="submission" date="2020-02" db="EMBL/GenBank/DDBJ databases">
        <authorList>
            <person name="Meier V. D."/>
        </authorList>
    </citation>
    <scope>NUCLEOTIDE SEQUENCE</scope>
    <source>
        <strain evidence="1">AVDCRST_MAG84</strain>
    </source>
</reference>
<accession>A0A6J4N5Y2</accession>
<dbReference type="InterPro" id="IPR002636">
    <property type="entry name" value="DUF29"/>
</dbReference>